<evidence type="ECO:0000256" key="6">
    <source>
        <dbReference type="ARBA" id="ARBA00022989"/>
    </source>
</evidence>
<evidence type="ECO:0000256" key="8">
    <source>
        <dbReference type="ARBA" id="ARBA00023315"/>
    </source>
</evidence>
<organism evidence="12 13">
    <name type="scientific">Heyndrickxia vini</name>
    <dbReference type="NCBI Taxonomy" id="1476025"/>
    <lineage>
        <taxon>Bacteria</taxon>
        <taxon>Bacillati</taxon>
        <taxon>Bacillota</taxon>
        <taxon>Bacilli</taxon>
        <taxon>Bacillales</taxon>
        <taxon>Bacillaceae</taxon>
        <taxon>Heyndrickxia</taxon>
    </lineage>
</organism>
<dbReference type="InterPro" id="IPR036514">
    <property type="entry name" value="SGNH_hydro_sf"/>
</dbReference>
<comment type="subcellular location">
    <subcellularLocation>
        <location evidence="1">Cell membrane</location>
        <topology evidence="1">Multi-pass membrane protein</topology>
    </subcellularLocation>
</comment>
<feature type="transmembrane region" description="Helical" evidence="10">
    <location>
        <begin position="85"/>
        <end position="105"/>
    </location>
</feature>
<evidence type="ECO:0000259" key="11">
    <source>
        <dbReference type="Pfam" id="PF01757"/>
    </source>
</evidence>
<keyword evidence="8" id="KW-0012">Acyltransferase</keyword>
<evidence type="ECO:0000256" key="1">
    <source>
        <dbReference type="ARBA" id="ARBA00004651"/>
    </source>
</evidence>
<evidence type="ECO:0000256" key="9">
    <source>
        <dbReference type="SAM" id="MobiDB-lite"/>
    </source>
</evidence>
<dbReference type="CDD" id="cd01840">
    <property type="entry name" value="SGNH_hydrolase_yrhL_like"/>
    <property type="match status" value="1"/>
</dbReference>
<feature type="transmembrane region" description="Helical" evidence="10">
    <location>
        <begin position="55"/>
        <end position="73"/>
    </location>
</feature>
<dbReference type="PANTHER" id="PTHR23028:SF53">
    <property type="entry name" value="ACYL_TRANSF_3 DOMAIN-CONTAINING PROTEIN"/>
    <property type="match status" value="1"/>
</dbReference>
<evidence type="ECO:0000256" key="3">
    <source>
        <dbReference type="ARBA" id="ARBA00022475"/>
    </source>
</evidence>
<name>A0ABX7E7X8_9BACI</name>
<reference evidence="12 13" key="1">
    <citation type="submission" date="2020-11" db="EMBL/GenBank/DDBJ databases">
        <title>Taxonomic evaluation of the Bacillus sporothermodurans group of bacteria based on whole genome sequences.</title>
        <authorList>
            <person name="Fiedler G."/>
            <person name="Herbstmann A.-D."/>
            <person name="Doll E."/>
            <person name="Wenning M."/>
            <person name="Brinks E."/>
            <person name="Kabisch J."/>
            <person name="Breitenwieser F."/>
            <person name="Lappann M."/>
            <person name="Boehnlein C."/>
            <person name="Franz C."/>
        </authorList>
    </citation>
    <scope>NUCLEOTIDE SEQUENCE [LARGE SCALE GENOMIC DNA]</scope>
    <source>
        <strain evidence="12 13">JCM 19841</strain>
    </source>
</reference>
<protein>
    <submittedName>
        <fullName evidence="12">Acetyltransferase</fullName>
    </submittedName>
</protein>
<dbReference type="SUPFAM" id="SSF52266">
    <property type="entry name" value="SGNH hydrolase"/>
    <property type="match status" value="1"/>
</dbReference>
<accession>A0ABX7E7X8</accession>
<sequence length="647" mass="73721">MAYHFNFSWASGGFLGVDIFFVLSGYLITSIALPAQGNQLDLNLRDFWVKRIRRLLPAAFTMIITTFVWVVLFNRELLNTVRGDAISSIFYTSNWWFIFHKLSYFDSFGSPSPLKNLWSLAIEEQFYILWPIVLIAGFHVFKKRSSFSILVFVGVISSAILMGLLYQPGDDPSRVYYGTDTRSFELFIGCLLAFLWPMKRLSTKNLPIKFQNILNMTSFITLGILVLSVVFLDEYQSFLYRGGMLLICLNTAILIACICHPSSFLGKLFSWKPLHWIGTRSYGIYLWHYPVIVLGTPVQEIGNPVYWHVGLQIVITLIIAELSYCYIEVPIRKRGLRPFLQQYLSFNIFKWKSAPNVKKISTVLSVFLLLVFTAGITGMAESNNEKKELDTPTEIKLNNETKADESSHSEIISEENKGSSRKDQHTLKKNNKEEGKDDINDNRNDELEVTQKVEDKVEKKEEKIKVQKADKNKVTSLNDKKEEKTLATTKSYKKVLAIGDSVMLDIAINLHKKFPAITIDGKVGRQMSQAIQLVPTYANFNQPENAIIIELGTNGFFTNDQLDSLLHSFSKAQVFLVNTRVPRQWESKVNTALANKAQENDHITLVDWHAEAINHPEYFTHDGVHLEPKGIEALTSLIDKTIKASIQ</sequence>
<gene>
    <name evidence="12" type="ORF">I5776_02645</name>
</gene>
<feature type="domain" description="Acyltransferase 3" evidence="11">
    <location>
        <begin position="11"/>
        <end position="318"/>
    </location>
</feature>
<feature type="region of interest" description="Disordered" evidence="9">
    <location>
        <begin position="400"/>
        <end position="447"/>
    </location>
</feature>
<dbReference type="EMBL" id="CP065425">
    <property type="protein sequence ID" value="QQZ11380.1"/>
    <property type="molecule type" value="Genomic_DNA"/>
</dbReference>
<feature type="transmembrane region" description="Helical" evidence="10">
    <location>
        <begin position="305"/>
        <end position="327"/>
    </location>
</feature>
<keyword evidence="5 10" id="KW-0812">Transmembrane</keyword>
<keyword evidence="4" id="KW-0808">Transferase</keyword>
<evidence type="ECO:0000256" key="4">
    <source>
        <dbReference type="ARBA" id="ARBA00022679"/>
    </source>
</evidence>
<dbReference type="Gene3D" id="3.40.50.1110">
    <property type="entry name" value="SGNH hydrolase"/>
    <property type="match status" value="1"/>
</dbReference>
<feature type="transmembrane region" description="Helical" evidence="10">
    <location>
        <begin position="148"/>
        <end position="166"/>
    </location>
</feature>
<feature type="transmembrane region" description="Helical" evidence="10">
    <location>
        <begin position="360"/>
        <end position="380"/>
    </location>
</feature>
<dbReference type="PANTHER" id="PTHR23028">
    <property type="entry name" value="ACETYLTRANSFERASE"/>
    <property type="match status" value="1"/>
</dbReference>
<evidence type="ECO:0000256" key="2">
    <source>
        <dbReference type="ARBA" id="ARBA00007400"/>
    </source>
</evidence>
<evidence type="ECO:0000256" key="7">
    <source>
        <dbReference type="ARBA" id="ARBA00023136"/>
    </source>
</evidence>
<comment type="similarity">
    <text evidence="2">Belongs to the acyltransferase 3 family.</text>
</comment>
<feature type="compositionally biased region" description="Basic and acidic residues" evidence="9">
    <location>
        <begin position="414"/>
        <end position="447"/>
    </location>
</feature>
<feature type="transmembrane region" description="Helical" evidence="10">
    <location>
        <begin position="186"/>
        <end position="201"/>
    </location>
</feature>
<feature type="transmembrane region" description="Helical" evidence="10">
    <location>
        <begin position="213"/>
        <end position="232"/>
    </location>
</feature>
<keyword evidence="3" id="KW-1003">Cell membrane</keyword>
<dbReference type="Pfam" id="PF01757">
    <property type="entry name" value="Acyl_transf_3"/>
    <property type="match status" value="1"/>
</dbReference>
<proteinExistence type="inferred from homology"/>
<dbReference type="InterPro" id="IPR050879">
    <property type="entry name" value="Acyltransferase_3"/>
</dbReference>
<evidence type="ECO:0000256" key="5">
    <source>
        <dbReference type="ARBA" id="ARBA00022692"/>
    </source>
</evidence>
<dbReference type="Proteomes" id="UP000595691">
    <property type="component" value="Chromosome"/>
</dbReference>
<keyword evidence="7 10" id="KW-0472">Membrane</keyword>
<keyword evidence="13" id="KW-1185">Reference proteome</keyword>
<evidence type="ECO:0000256" key="10">
    <source>
        <dbReference type="SAM" id="Phobius"/>
    </source>
</evidence>
<dbReference type="InterPro" id="IPR002656">
    <property type="entry name" value="Acyl_transf_3_dom"/>
</dbReference>
<evidence type="ECO:0000313" key="12">
    <source>
        <dbReference type="EMBL" id="QQZ11380.1"/>
    </source>
</evidence>
<feature type="transmembrane region" description="Helical" evidence="10">
    <location>
        <begin position="238"/>
        <end position="261"/>
    </location>
</feature>
<keyword evidence="6 10" id="KW-1133">Transmembrane helix</keyword>
<evidence type="ECO:0000313" key="13">
    <source>
        <dbReference type="Proteomes" id="UP000595691"/>
    </source>
</evidence>
<feature type="transmembrane region" description="Helical" evidence="10">
    <location>
        <begin position="125"/>
        <end position="141"/>
    </location>
</feature>
<feature type="transmembrane region" description="Helical" evidence="10">
    <location>
        <begin position="282"/>
        <end position="299"/>
    </location>
</feature>
<feature type="transmembrane region" description="Helical" evidence="10">
    <location>
        <begin position="12"/>
        <end position="35"/>
    </location>
</feature>